<sequence>MYSDSSSSSHPYTYNLAILAYCYPGYLFLYYLILILILLERFCFIPFLLFVGFLEDSTRSDSSLFFSWLTTNAEWDWTLDSEWTAL</sequence>
<keyword evidence="2" id="KW-1185">Reference proteome</keyword>
<name>A0ABR4GQY1_9EURO</name>
<reference evidence="1 2" key="1">
    <citation type="submission" date="2024-07" db="EMBL/GenBank/DDBJ databases">
        <title>Section-level genome sequencing and comparative genomics of Aspergillus sections Usti and Cavernicolus.</title>
        <authorList>
            <consortium name="Lawrence Berkeley National Laboratory"/>
            <person name="Nybo J.L."/>
            <person name="Vesth T.C."/>
            <person name="Theobald S."/>
            <person name="Frisvad J.C."/>
            <person name="Larsen T.O."/>
            <person name="Kjaerboelling I."/>
            <person name="Rothschild-Mancinelli K."/>
            <person name="Lyhne E.K."/>
            <person name="Kogle M.E."/>
            <person name="Barry K."/>
            <person name="Clum A."/>
            <person name="Na H."/>
            <person name="Ledsgaard L."/>
            <person name="Lin J."/>
            <person name="Lipzen A."/>
            <person name="Kuo A."/>
            <person name="Riley R."/>
            <person name="Mondo S."/>
            <person name="Labutti K."/>
            <person name="Haridas S."/>
            <person name="Pangalinan J."/>
            <person name="Salamov A.A."/>
            <person name="Simmons B.A."/>
            <person name="Magnuson J.K."/>
            <person name="Chen J."/>
            <person name="Drula E."/>
            <person name="Henrissat B."/>
            <person name="Wiebenga A."/>
            <person name="Lubbers R.J."/>
            <person name="Gomes A.C."/>
            <person name="Makela M.R."/>
            <person name="Stajich J."/>
            <person name="Grigoriev I.V."/>
            <person name="Mortensen U.H."/>
            <person name="De Vries R.P."/>
            <person name="Baker S.E."/>
            <person name="Andersen M.R."/>
        </authorList>
    </citation>
    <scope>NUCLEOTIDE SEQUENCE [LARGE SCALE GENOMIC DNA]</scope>
    <source>
        <strain evidence="1 2">CBS 209.92</strain>
    </source>
</reference>
<comment type="caution">
    <text evidence="1">The sequence shown here is derived from an EMBL/GenBank/DDBJ whole genome shotgun (WGS) entry which is preliminary data.</text>
</comment>
<organism evidence="1 2">
    <name type="scientific">Aspergillus keveii</name>
    <dbReference type="NCBI Taxonomy" id="714993"/>
    <lineage>
        <taxon>Eukaryota</taxon>
        <taxon>Fungi</taxon>
        <taxon>Dikarya</taxon>
        <taxon>Ascomycota</taxon>
        <taxon>Pezizomycotina</taxon>
        <taxon>Eurotiomycetes</taxon>
        <taxon>Eurotiomycetidae</taxon>
        <taxon>Eurotiales</taxon>
        <taxon>Aspergillaceae</taxon>
        <taxon>Aspergillus</taxon>
        <taxon>Aspergillus subgen. Nidulantes</taxon>
    </lineage>
</organism>
<dbReference type="Proteomes" id="UP001610563">
    <property type="component" value="Unassembled WGS sequence"/>
</dbReference>
<proteinExistence type="predicted"/>
<evidence type="ECO:0000313" key="1">
    <source>
        <dbReference type="EMBL" id="KAL2801286.1"/>
    </source>
</evidence>
<evidence type="ECO:0000313" key="2">
    <source>
        <dbReference type="Proteomes" id="UP001610563"/>
    </source>
</evidence>
<accession>A0ABR4GQY1</accession>
<gene>
    <name evidence="1" type="ORF">BJX66DRAFT_289427</name>
</gene>
<protein>
    <submittedName>
        <fullName evidence="1">Uncharacterized protein</fullName>
    </submittedName>
</protein>
<dbReference type="EMBL" id="JBFTWV010000001">
    <property type="protein sequence ID" value="KAL2801286.1"/>
    <property type="molecule type" value="Genomic_DNA"/>
</dbReference>